<dbReference type="GO" id="GO:0004222">
    <property type="term" value="F:metalloendopeptidase activity"/>
    <property type="evidence" value="ECO:0007669"/>
    <property type="project" value="InterPro"/>
</dbReference>
<feature type="short sequence motif" description="Cysteine switch" evidence="11">
    <location>
        <begin position="62"/>
        <end position="91"/>
    </location>
</feature>
<feature type="binding site" evidence="9">
    <location>
        <position position="230"/>
    </location>
    <ligand>
        <name>Zn(2+)</name>
        <dbReference type="ChEBI" id="CHEBI:29105"/>
        <label>2</label>
        <note>catalytic</note>
    </ligand>
</feature>
<evidence type="ECO:0000256" key="12">
    <source>
        <dbReference type="PROSITE-ProRule" id="PRU01011"/>
    </source>
</evidence>
<dbReference type="SUPFAM" id="SSF50923">
    <property type="entry name" value="Hemopexin-like domain"/>
    <property type="match status" value="1"/>
</dbReference>
<reference evidence="15 16" key="1">
    <citation type="submission" date="2015-12" db="EMBL/GenBank/DDBJ databases">
        <title>The genome of Folsomia candida.</title>
        <authorList>
            <person name="Faddeeva A."/>
            <person name="Derks M.F."/>
            <person name="Anvar Y."/>
            <person name="Smit S."/>
            <person name="Van Straalen N."/>
            <person name="Roelofs D."/>
        </authorList>
    </citation>
    <scope>NUCLEOTIDE SEQUENCE [LARGE SCALE GENOMIC DNA]</scope>
    <source>
        <strain evidence="15 16">VU population</strain>
        <tissue evidence="15">Whole body</tissue>
    </source>
</reference>
<feature type="binding site" evidence="10">
    <location>
        <position position="175"/>
    </location>
    <ligand>
        <name>Ca(2+)</name>
        <dbReference type="ChEBI" id="CHEBI:29108"/>
        <label>3</label>
    </ligand>
</feature>
<sequence length="560" mass="63853">MVENDTTAMMYLERFGYIERDDMPRSMEMKEAVPPLMAFQKMCGIDQTGELDTKTVEMMNTPRCGNKDMMRVPLQNYSDDDDSYYLETNRVQRYVLNQHRLKWTKRSVTYRMGMFSQEMQKHVTEKQVLDAIHTAFQMWSDVTNLDFAYRPKEKRVDIELSFTTRNHPQDGYPFDGPGQVLAHAFPPGESSISGDVHFEDEENWHVHSPKGTDVLFVAVHEIGHALGLSHSSTKGAIMAAFYGGYHPKLKLHQDDIDGIQAIYGKREVLRPQKILPQQTAPPPTTTTPRTTTTTPRTTTTTTTTTPRTTTTTMTTTPRTTTTTLPPTTRYWKDVEVDERWKTPKISGNPNTGRPDLCQGGKIDAITTLNDNKIYVFKGAYVFQISPTGEGVLPGWPNHIGYTFPGLETNLDAAATRENGKQILEIHRHQDGPWLSESYGPSLPWNSGPCRLSFRDKFWRFDPKKKPHVSPFYPLPTHIWGFRHGVDAAFTAPNGELYFFHDSLYYRLDATTFKIAATSSPPYPRSSLVSWFGCSRRPDFRDIRNLFPGPIITNSDDDYSY</sequence>
<evidence type="ECO:0000256" key="2">
    <source>
        <dbReference type="ARBA" id="ARBA00022670"/>
    </source>
</evidence>
<dbReference type="SMART" id="SM00120">
    <property type="entry name" value="HX"/>
    <property type="match status" value="2"/>
</dbReference>
<evidence type="ECO:0000256" key="5">
    <source>
        <dbReference type="ARBA" id="ARBA00022801"/>
    </source>
</evidence>
<evidence type="ECO:0000256" key="13">
    <source>
        <dbReference type="SAM" id="MobiDB-lite"/>
    </source>
</evidence>
<comment type="cofactor">
    <cofactor evidence="10">
        <name>Ca(2+)</name>
        <dbReference type="ChEBI" id="CHEBI:29108"/>
    </cofactor>
    <text evidence="10">Can bind about 5 Ca(2+) ions per subunit.</text>
</comment>
<dbReference type="SUPFAM" id="SSF55486">
    <property type="entry name" value="Metalloproteases ('zincins'), catalytic domain"/>
    <property type="match status" value="1"/>
</dbReference>
<keyword evidence="4" id="KW-0732">Signal</keyword>
<feature type="binding site" evidence="9">
    <location>
        <position position="224"/>
    </location>
    <ligand>
        <name>Zn(2+)</name>
        <dbReference type="ChEBI" id="CHEBI:29105"/>
        <label>2</label>
        <note>catalytic</note>
    </ligand>
</feature>
<dbReference type="InterPro" id="IPR024079">
    <property type="entry name" value="MetalloPept_cat_dom_sf"/>
</dbReference>
<dbReference type="PROSITE" id="PS51642">
    <property type="entry name" value="HEMOPEXIN_2"/>
    <property type="match status" value="2"/>
</dbReference>
<dbReference type="InterPro" id="IPR001818">
    <property type="entry name" value="Pept_M10_metallopeptidase"/>
</dbReference>
<evidence type="ECO:0000313" key="16">
    <source>
        <dbReference type="Proteomes" id="UP000198287"/>
    </source>
</evidence>
<evidence type="ECO:0000256" key="1">
    <source>
        <dbReference type="ARBA" id="ARBA00010370"/>
    </source>
</evidence>
<dbReference type="Pfam" id="PF00045">
    <property type="entry name" value="Hemopexin"/>
    <property type="match status" value="2"/>
</dbReference>
<accession>A0A226D5E1</accession>
<protein>
    <submittedName>
        <fullName evidence="15">Interstitial collagenase</fullName>
    </submittedName>
</protein>
<evidence type="ECO:0000256" key="4">
    <source>
        <dbReference type="ARBA" id="ARBA00022729"/>
    </source>
</evidence>
<dbReference type="InterPro" id="IPR036365">
    <property type="entry name" value="PGBD-like_sf"/>
</dbReference>
<evidence type="ECO:0000256" key="11">
    <source>
        <dbReference type="PIRSR" id="PIRSR621190-5"/>
    </source>
</evidence>
<dbReference type="OrthoDB" id="406838at2759"/>
<dbReference type="Gene3D" id="3.40.390.10">
    <property type="entry name" value="Collagenase (Catalytic Domain)"/>
    <property type="match status" value="1"/>
</dbReference>
<feature type="binding site" evidence="10">
    <location>
        <position position="486"/>
    </location>
    <ligand>
        <name>Ca(2+)</name>
        <dbReference type="ChEBI" id="CHEBI:29108"/>
        <label>4</label>
    </ligand>
</feature>
<keyword evidence="6 9" id="KW-0862">Zinc</keyword>
<feature type="binding site" evidence="10">
    <location>
        <position position="202"/>
    </location>
    <ligand>
        <name>Ca(2+)</name>
        <dbReference type="ChEBI" id="CHEBI:29108"/>
        <label>1</label>
    </ligand>
</feature>
<feature type="binding site" evidence="10">
    <location>
        <position position="202"/>
    </location>
    <ligand>
        <name>Ca(2+)</name>
        <dbReference type="ChEBI" id="CHEBI:29108"/>
        <label>3</label>
    </ligand>
</feature>
<dbReference type="PANTHER" id="PTHR10201">
    <property type="entry name" value="MATRIX METALLOPROTEINASE"/>
    <property type="match status" value="1"/>
</dbReference>
<dbReference type="EMBL" id="LNIX01000033">
    <property type="protein sequence ID" value="OXA40439.1"/>
    <property type="molecule type" value="Genomic_DNA"/>
</dbReference>
<feature type="binding site" evidence="10">
    <location>
        <position position="238"/>
    </location>
    <ligand>
        <name>Zn(2+)</name>
        <dbReference type="ChEBI" id="CHEBI:29105"/>
        <label>2</label>
        <note>catalytic</note>
    </ligand>
</feature>
<comment type="cofactor">
    <cofactor evidence="10">
        <name>Zn(2+)</name>
        <dbReference type="ChEBI" id="CHEBI:29105"/>
    </cofactor>
    <text evidence="10">Binds 2 Zn(2+) ions per subunit.</text>
</comment>
<keyword evidence="5" id="KW-0378">Hydrolase</keyword>
<feature type="binding site" evidence="10">
    <location>
        <position position="363"/>
    </location>
    <ligand>
        <name>Ca(2+)</name>
        <dbReference type="ChEBI" id="CHEBI:29108"/>
        <label>4</label>
    </ligand>
</feature>
<evidence type="ECO:0000256" key="6">
    <source>
        <dbReference type="ARBA" id="ARBA00022833"/>
    </source>
</evidence>
<dbReference type="GO" id="GO:0008270">
    <property type="term" value="F:zinc ion binding"/>
    <property type="evidence" value="ECO:0007669"/>
    <property type="project" value="InterPro"/>
</dbReference>
<dbReference type="InterPro" id="IPR021190">
    <property type="entry name" value="Pept_M10A"/>
</dbReference>
<evidence type="ECO:0000256" key="9">
    <source>
        <dbReference type="PIRSR" id="PIRSR001191-2"/>
    </source>
</evidence>
<feature type="binding site" evidence="10">
    <location>
        <position position="195"/>
    </location>
    <ligand>
        <name>Ca(2+)</name>
        <dbReference type="ChEBI" id="CHEBI:29108"/>
        <label>2</label>
    </ligand>
</feature>
<dbReference type="Proteomes" id="UP000198287">
    <property type="component" value="Unassembled WGS sequence"/>
</dbReference>
<keyword evidence="3 9" id="KW-0479">Metal-binding</keyword>
<dbReference type="PIRSF" id="PIRSF001191">
    <property type="entry name" value="Peptidase_M10A_matrix"/>
    <property type="match status" value="1"/>
</dbReference>
<keyword evidence="2" id="KW-0645">Protease</keyword>
<feature type="domain" description="Peptidase metallopeptidase" evidence="14">
    <location>
        <begin position="99"/>
        <end position="265"/>
    </location>
</feature>
<feature type="binding site" evidence="10">
    <location>
        <position position="157"/>
    </location>
    <ligand>
        <name>Ca(2+)</name>
        <dbReference type="ChEBI" id="CHEBI:29108"/>
        <label>2</label>
    </ligand>
</feature>
<proteinExistence type="inferred from homology"/>
<dbReference type="CDD" id="cd04278">
    <property type="entry name" value="ZnMc_MMP"/>
    <property type="match status" value="1"/>
</dbReference>
<feature type="binding site" evidence="9">
    <location>
        <position position="220"/>
    </location>
    <ligand>
        <name>Zn(2+)</name>
        <dbReference type="ChEBI" id="CHEBI:29105"/>
        <label>2</label>
        <note>catalytic</note>
    </ligand>
</feature>
<evidence type="ECO:0000256" key="10">
    <source>
        <dbReference type="PIRSR" id="PIRSR621190-2"/>
    </source>
</evidence>
<dbReference type="SUPFAM" id="SSF47090">
    <property type="entry name" value="PGBD-like"/>
    <property type="match status" value="1"/>
</dbReference>
<dbReference type="InterPro" id="IPR033739">
    <property type="entry name" value="M10A_MMP"/>
</dbReference>
<dbReference type="InterPro" id="IPR018487">
    <property type="entry name" value="Hemopexin-like_repeat"/>
</dbReference>
<dbReference type="AlphaFoldDB" id="A0A226D5E1"/>
<evidence type="ECO:0000256" key="7">
    <source>
        <dbReference type="ARBA" id="ARBA00023049"/>
    </source>
</evidence>
<evidence type="ECO:0000259" key="14">
    <source>
        <dbReference type="SMART" id="SM00235"/>
    </source>
</evidence>
<keyword evidence="16" id="KW-1185">Reference proteome</keyword>
<keyword evidence="10" id="KW-0106">Calcium</keyword>
<dbReference type="GO" id="GO:0005615">
    <property type="term" value="C:extracellular space"/>
    <property type="evidence" value="ECO:0007669"/>
    <property type="project" value="TreeGrafter"/>
</dbReference>
<name>A0A226D5E1_FOLCA</name>
<comment type="similarity">
    <text evidence="1">Belongs to the peptidase M10A family.</text>
</comment>
<dbReference type="GO" id="GO:0030574">
    <property type="term" value="P:collagen catabolic process"/>
    <property type="evidence" value="ECO:0007669"/>
    <property type="project" value="TreeGrafter"/>
</dbReference>
<feature type="active site" evidence="8">
    <location>
        <position position="221"/>
    </location>
</feature>
<dbReference type="PRINTS" id="PR00138">
    <property type="entry name" value="MATRIXIN"/>
</dbReference>
<evidence type="ECO:0000256" key="8">
    <source>
        <dbReference type="PIRSR" id="PIRSR001191-1"/>
    </source>
</evidence>
<feature type="binding site" evidence="10">
    <location>
        <position position="170"/>
    </location>
    <ligand>
        <name>Zn(2+)</name>
        <dbReference type="ChEBI" id="CHEBI:29105"/>
        <label>1</label>
    </ligand>
</feature>
<dbReference type="Pfam" id="PF00413">
    <property type="entry name" value="Peptidase_M10"/>
    <property type="match status" value="1"/>
</dbReference>
<feature type="binding site" evidence="10">
    <location>
        <position position="176"/>
    </location>
    <ligand>
        <name>Ca(2+)</name>
        <dbReference type="ChEBI" id="CHEBI:29108"/>
        <label>3</label>
    </ligand>
</feature>
<feature type="repeat" description="Hemopexin" evidence="12">
    <location>
        <begin position="359"/>
        <end position="406"/>
    </location>
</feature>
<organism evidence="15 16">
    <name type="scientific">Folsomia candida</name>
    <name type="common">Springtail</name>
    <dbReference type="NCBI Taxonomy" id="158441"/>
    <lineage>
        <taxon>Eukaryota</taxon>
        <taxon>Metazoa</taxon>
        <taxon>Ecdysozoa</taxon>
        <taxon>Arthropoda</taxon>
        <taxon>Hexapoda</taxon>
        <taxon>Collembola</taxon>
        <taxon>Entomobryomorpha</taxon>
        <taxon>Isotomoidea</taxon>
        <taxon>Isotomidae</taxon>
        <taxon>Proisotominae</taxon>
        <taxon>Folsomia</taxon>
    </lineage>
</organism>
<dbReference type="OMA" id="WRFENAK"/>
<feature type="binding site" description="in inhibited form" evidence="10">
    <location>
        <position position="64"/>
    </location>
    <ligand>
        <name>Zn(2+)</name>
        <dbReference type="ChEBI" id="CHEBI:29105"/>
        <label>2</label>
        <note>catalytic</note>
    </ligand>
</feature>
<feature type="binding site" evidence="10">
    <location>
        <position position="200"/>
    </location>
    <ligand>
        <name>Ca(2+)</name>
        <dbReference type="ChEBI" id="CHEBI:29108"/>
        <label>1</label>
    </ligand>
</feature>
<feature type="binding site" evidence="10">
    <location>
        <position position="183"/>
    </location>
    <ligand>
        <name>Zn(2+)</name>
        <dbReference type="ChEBI" id="CHEBI:29105"/>
        <label>1</label>
    </ligand>
</feature>
<dbReference type="FunFam" id="3.40.390.10:FF:000091">
    <property type="entry name" value="Matrix metalloproteinase-16-like Protein"/>
    <property type="match status" value="1"/>
</dbReference>
<feature type="binding site" evidence="10">
    <location>
        <position position="197"/>
    </location>
    <ligand>
        <name>Zn(2+)</name>
        <dbReference type="ChEBI" id="CHEBI:29105"/>
        <label>1</label>
    </ligand>
</feature>
<dbReference type="Gene3D" id="2.110.10.10">
    <property type="entry name" value="Hemopexin-like domain"/>
    <property type="match status" value="1"/>
</dbReference>
<dbReference type="PANTHER" id="PTHR10201:SF291">
    <property type="entry name" value="MATRIX METALLOPROTEINASE 1, ISOFORM C-RELATED"/>
    <property type="match status" value="1"/>
</dbReference>
<keyword evidence="7" id="KW-0482">Metalloprotease</keyword>
<feature type="compositionally biased region" description="Low complexity" evidence="13">
    <location>
        <begin position="286"/>
        <end position="326"/>
    </location>
</feature>
<dbReference type="SMART" id="SM00235">
    <property type="entry name" value="ZnMc"/>
    <property type="match status" value="1"/>
</dbReference>
<dbReference type="GO" id="GO:0031012">
    <property type="term" value="C:extracellular matrix"/>
    <property type="evidence" value="ECO:0007669"/>
    <property type="project" value="InterPro"/>
</dbReference>
<dbReference type="InterPro" id="IPR036375">
    <property type="entry name" value="Hemopexin-like_dom_sf"/>
</dbReference>
<evidence type="ECO:0000256" key="3">
    <source>
        <dbReference type="ARBA" id="ARBA00022723"/>
    </source>
</evidence>
<feature type="binding site" evidence="10">
    <location>
        <position position="413"/>
    </location>
    <ligand>
        <name>Ca(2+)</name>
        <dbReference type="ChEBI" id="CHEBI:29108"/>
        <label>5</label>
    </ligand>
</feature>
<dbReference type="GO" id="GO:0006508">
    <property type="term" value="P:proteolysis"/>
    <property type="evidence" value="ECO:0007669"/>
    <property type="project" value="UniProtKB-KW"/>
</dbReference>
<feature type="repeat" description="Hemopexin" evidence="12">
    <location>
        <begin position="482"/>
        <end position="533"/>
    </location>
</feature>
<feature type="region of interest" description="Disordered" evidence="13">
    <location>
        <begin position="276"/>
        <end position="326"/>
    </location>
</feature>
<gene>
    <name evidence="15" type="ORF">Fcan01_24779</name>
</gene>
<evidence type="ECO:0000313" key="15">
    <source>
        <dbReference type="EMBL" id="OXA40439.1"/>
    </source>
</evidence>
<comment type="caution">
    <text evidence="15">The sequence shown here is derived from an EMBL/GenBank/DDBJ whole genome shotgun (WGS) entry which is preliminary data.</text>
</comment>
<feature type="binding site" evidence="10">
    <location>
        <position position="167"/>
    </location>
    <ligand>
        <name>Zn(2+)</name>
        <dbReference type="ChEBI" id="CHEBI:29105"/>
        <label>1</label>
    </ligand>
</feature>
<dbReference type="GO" id="GO:0030198">
    <property type="term" value="P:extracellular matrix organization"/>
    <property type="evidence" value="ECO:0007669"/>
    <property type="project" value="TreeGrafter"/>
</dbReference>
<dbReference type="InterPro" id="IPR006026">
    <property type="entry name" value="Peptidase_Metallo"/>
</dbReference>